<proteinExistence type="predicted"/>
<dbReference type="EMBL" id="JAVRRA010027972">
    <property type="protein sequence ID" value="KAK5047840.1"/>
    <property type="molecule type" value="Genomic_DNA"/>
</dbReference>
<feature type="non-terminal residue" evidence="1">
    <location>
        <position position="52"/>
    </location>
</feature>
<reference evidence="1 2" key="1">
    <citation type="submission" date="2023-08" db="EMBL/GenBank/DDBJ databases">
        <title>Black Yeasts Isolated from many extreme environments.</title>
        <authorList>
            <person name="Coleine C."/>
            <person name="Stajich J.E."/>
            <person name="Selbmann L."/>
        </authorList>
    </citation>
    <scope>NUCLEOTIDE SEQUENCE [LARGE SCALE GENOMIC DNA]</scope>
    <source>
        <strain evidence="1 2">CCFEE 536</strain>
    </source>
</reference>
<protein>
    <submittedName>
        <fullName evidence="1">Uncharacterized protein</fullName>
    </submittedName>
</protein>
<keyword evidence="2" id="KW-1185">Reference proteome</keyword>
<organism evidence="1 2">
    <name type="scientific">Cryomyces antarcticus</name>
    <dbReference type="NCBI Taxonomy" id="329879"/>
    <lineage>
        <taxon>Eukaryota</taxon>
        <taxon>Fungi</taxon>
        <taxon>Dikarya</taxon>
        <taxon>Ascomycota</taxon>
        <taxon>Pezizomycotina</taxon>
        <taxon>Dothideomycetes</taxon>
        <taxon>Dothideomycetes incertae sedis</taxon>
        <taxon>Cryomyces</taxon>
    </lineage>
</organism>
<dbReference type="Proteomes" id="UP001357485">
    <property type="component" value="Unassembled WGS sequence"/>
</dbReference>
<name>A0ABR0IUR8_9PEZI</name>
<comment type="caution">
    <text evidence="1">The sequence shown here is derived from an EMBL/GenBank/DDBJ whole genome shotgun (WGS) entry which is preliminary data.</text>
</comment>
<evidence type="ECO:0000313" key="2">
    <source>
        <dbReference type="Proteomes" id="UP001357485"/>
    </source>
</evidence>
<sequence length="52" mass="5961">YLDLIYGPQYEYAGWAPASIKGLESHISDQKIFDNFYIDDNGLKTVGYNGWI</sequence>
<accession>A0ABR0IUR8</accession>
<evidence type="ECO:0000313" key="1">
    <source>
        <dbReference type="EMBL" id="KAK5047840.1"/>
    </source>
</evidence>
<feature type="non-terminal residue" evidence="1">
    <location>
        <position position="1"/>
    </location>
</feature>
<gene>
    <name evidence="1" type="ORF">LTR16_011101</name>
</gene>